<dbReference type="Gene3D" id="1.10.10.60">
    <property type="entry name" value="Homeodomain-like"/>
    <property type="match status" value="2"/>
</dbReference>
<dbReference type="InterPro" id="IPR050204">
    <property type="entry name" value="AraC_XylS_family_regulators"/>
</dbReference>
<accession>A0ABV7Y8T6</accession>
<keyword evidence="3" id="KW-0804">Transcription</keyword>
<evidence type="ECO:0000259" key="4">
    <source>
        <dbReference type="PROSITE" id="PS01124"/>
    </source>
</evidence>
<keyword evidence="1" id="KW-0805">Transcription regulation</keyword>
<evidence type="ECO:0000256" key="3">
    <source>
        <dbReference type="ARBA" id="ARBA00023163"/>
    </source>
</evidence>
<dbReference type="PRINTS" id="PR00032">
    <property type="entry name" value="HTHARAC"/>
</dbReference>
<gene>
    <name evidence="5" type="ORF">ACFOUW_08030</name>
</gene>
<evidence type="ECO:0000256" key="2">
    <source>
        <dbReference type="ARBA" id="ARBA00023125"/>
    </source>
</evidence>
<dbReference type="RefSeq" id="WP_205117033.1">
    <property type="nucleotide sequence ID" value="NZ_JAFBCM010000001.1"/>
</dbReference>
<keyword evidence="6" id="KW-1185">Reference proteome</keyword>
<dbReference type="SMART" id="SM00342">
    <property type="entry name" value="HTH_ARAC"/>
    <property type="match status" value="1"/>
</dbReference>
<dbReference type="PROSITE" id="PS00041">
    <property type="entry name" value="HTH_ARAC_FAMILY_1"/>
    <property type="match status" value="1"/>
</dbReference>
<feature type="domain" description="HTH araC/xylS-type" evidence="4">
    <location>
        <begin position="15"/>
        <end position="114"/>
    </location>
</feature>
<dbReference type="PROSITE" id="PS01124">
    <property type="entry name" value="HTH_ARAC_FAMILY_2"/>
    <property type="match status" value="1"/>
</dbReference>
<dbReference type="Proteomes" id="UP001595699">
    <property type="component" value="Unassembled WGS sequence"/>
</dbReference>
<evidence type="ECO:0000256" key="1">
    <source>
        <dbReference type="ARBA" id="ARBA00023015"/>
    </source>
</evidence>
<dbReference type="Pfam" id="PF12833">
    <property type="entry name" value="HTH_18"/>
    <property type="match status" value="1"/>
</dbReference>
<keyword evidence="2" id="KW-0238">DNA-binding</keyword>
<proteinExistence type="predicted"/>
<evidence type="ECO:0000313" key="6">
    <source>
        <dbReference type="Proteomes" id="UP001595699"/>
    </source>
</evidence>
<dbReference type="PANTHER" id="PTHR46796">
    <property type="entry name" value="HTH-TYPE TRANSCRIPTIONAL ACTIVATOR RHAS-RELATED"/>
    <property type="match status" value="1"/>
</dbReference>
<dbReference type="EMBL" id="JBHRZH010000006">
    <property type="protein sequence ID" value="MFC3760784.1"/>
    <property type="molecule type" value="Genomic_DNA"/>
</dbReference>
<sequence length="147" mass="16624">MERPLVDRGTLVWLEQAREFLRAEADSGPVLLEQAAAIACMSPFHFHRLFARAYGETPHTFVTRHRIDRAKALLAATDLTVLEICLQVGYSSVGTFSRRFAELVGRTPSDFRRSIRPVLIAVPRNAKLWTPRFVPLCFTNGWAREAA</sequence>
<dbReference type="SUPFAM" id="SSF46689">
    <property type="entry name" value="Homeodomain-like"/>
    <property type="match status" value="2"/>
</dbReference>
<comment type="caution">
    <text evidence="5">The sequence shown here is derived from an EMBL/GenBank/DDBJ whole genome shotgun (WGS) entry which is preliminary data.</text>
</comment>
<organism evidence="5 6">
    <name type="scientific">Tenggerimyces flavus</name>
    <dbReference type="NCBI Taxonomy" id="1708749"/>
    <lineage>
        <taxon>Bacteria</taxon>
        <taxon>Bacillati</taxon>
        <taxon>Actinomycetota</taxon>
        <taxon>Actinomycetes</taxon>
        <taxon>Propionibacteriales</taxon>
        <taxon>Nocardioidaceae</taxon>
        <taxon>Tenggerimyces</taxon>
    </lineage>
</organism>
<dbReference type="InterPro" id="IPR020449">
    <property type="entry name" value="Tscrpt_reg_AraC-type_HTH"/>
</dbReference>
<protein>
    <submittedName>
        <fullName evidence="5">Helix-turn-helix transcriptional regulator</fullName>
    </submittedName>
</protein>
<name>A0ABV7Y8T6_9ACTN</name>
<dbReference type="InterPro" id="IPR018060">
    <property type="entry name" value="HTH_AraC"/>
</dbReference>
<dbReference type="InterPro" id="IPR009057">
    <property type="entry name" value="Homeodomain-like_sf"/>
</dbReference>
<reference evidence="6" key="1">
    <citation type="journal article" date="2019" name="Int. J. Syst. Evol. Microbiol.">
        <title>The Global Catalogue of Microorganisms (GCM) 10K type strain sequencing project: providing services to taxonomists for standard genome sequencing and annotation.</title>
        <authorList>
            <consortium name="The Broad Institute Genomics Platform"/>
            <consortium name="The Broad Institute Genome Sequencing Center for Infectious Disease"/>
            <person name="Wu L."/>
            <person name="Ma J."/>
        </authorList>
    </citation>
    <scope>NUCLEOTIDE SEQUENCE [LARGE SCALE GENOMIC DNA]</scope>
    <source>
        <strain evidence="6">CGMCC 4.7241</strain>
    </source>
</reference>
<evidence type="ECO:0000313" key="5">
    <source>
        <dbReference type="EMBL" id="MFC3760784.1"/>
    </source>
</evidence>
<dbReference type="InterPro" id="IPR018062">
    <property type="entry name" value="HTH_AraC-typ_CS"/>
</dbReference>